<proteinExistence type="predicted"/>
<keyword evidence="2" id="KW-1185">Reference proteome</keyword>
<gene>
    <name evidence="1" type="ORF">GHT06_004989</name>
</gene>
<organism evidence="1 2">
    <name type="scientific">Daphnia sinensis</name>
    <dbReference type="NCBI Taxonomy" id="1820382"/>
    <lineage>
        <taxon>Eukaryota</taxon>
        <taxon>Metazoa</taxon>
        <taxon>Ecdysozoa</taxon>
        <taxon>Arthropoda</taxon>
        <taxon>Crustacea</taxon>
        <taxon>Branchiopoda</taxon>
        <taxon>Diplostraca</taxon>
        <taxon>Cladocera</taxon>
        <taxon>Anomopoda</taxon>
        <taxon>Daphniidae</taxon>
        <taxon>Daphnia</taxon>
        <taxon>Daphnia similis group</taxon>
    </lineage>
</organism>
<comment type="caution">
    <text evidence="1">The sequence shown here is derived from an EMBL/GenBank/DDBJ whole genome shotgun (WGS) entry which is preliminary data.</text>
</comment>
<name>A0AAD5PNY8_9CRUS</name>
<sequence>MFHDNLQHNENHEPHIGLILSFFQLFKKLQDELNDVPDRLLTYYYEQILGQSRRKQIPDSVYCYVEIDPEVPELVLPESTRIIAGQNVDGQDILYEITDSVKMVNGIYSRQINPSERFRPFLALGEEQRFLSEDSKTMEEVDIGFAVSSPTLKLKGGNRKVDLSFLGPSFPEFSAYQEEIHQDGMGISQPTLKVRIKNQTVFHPYSFLQFLELEQLKISVEVKQLKNLSLYSNYGPMDQSIPFDLFGPTPKAGSYLMIGNDEIFAKDLDELNVGWTYYGLPAGEDMESYFGGYPYGIRNDSFKVKFQALSDFRFCPLT</sequence>
<dbReference type="EMBL" id="WJBH02000187">
    <property type="protein sequence ID" value="KAI9550095.1"/>
    <property type="molecule type" value="Genomic_DNA"/>
</dbReference>
<accession>A0AAD5PNY8</accession>
<dbReference type="Proteomes" id="UP000820818">
    <property type="component" value="Unassembled WGS sequence"/>
</dbReference>
<reference evidence="1" key="1">
    <citation type="submission" date="2022-05" db="EMBL/GenBank/DDBJ databases">
        <title>A multi-omics perspective on studying reproductive biology in Daphnia sinensis.</title>
        <authorList>
            <person name="Jia J."/>
        </authorList>
    </citation>
    <scope>NUCLEOTIDE SEQUENCE</scope>
    <source>
        <strain evidence="1">WSL</strain>
    </source>
</reference>
<evidence type="ECO:0000313" key="2">
    <source>
        <dbReference type="Proteomes" id="UP000820818"/>
    </source>
</evidence>
<protein>
    <submittedName>
        <fullName evidence="1">Uncharacterized protein</fullName>
    </submittedName>
</protein>
<evidence type="ECO:0000313" key="1">
    <source>
        <dbReference type="EMBL" id="KAI9550095.1"/>
    </source>
</evidence>
<dbReference type="AlphaFoldDB" id="A0AAD5PNY8"/>